<dbReference type="RefSeq" id="WP_188798874.1">
    <property type="nucleotide sequence ID" value="NZ_BMIZ01000001.1"/>
</dbReference>
<accession>A0ABX7GZC2</accession>
<organism evidence="1 2">
    <name type="scientific">Dyella caseinilytica</name>
    <dbReference type="NCBI Taxonomy" id="1849581"/>
    <lineage>
        <taxon>Bacteria</taxon>
        <taxon>Pseudomonadati</taxon>
        <taxon>Pseudomonadota</taxon>
        <taxon>Gammaproteobacteria</taxon>
        <taxon>Lysobacterales</taxon>
        <taxon>Rhodanobacteraceae</taxon>
        <taxon>Dyella</taxon>
    </lineage>
</organism>
<protein>
    <submittedName>
        <fullName evidence="1">Uncharacterized protein</fullName>
    </submittedName>
</protein>
<name>A0ABX7GZC2_9GAMM</name>
<keyword evidence="2" id="KW-1185">Reference proteome</keyword>
<dbReference type="EMBL" id="CP064030">
    <property type="protein sequence ID" value="QRN55306.1"/>
    <property type="molecule type" value="Genomic_DNA"/>
</dbReference>
<gene>
    <name evidence="1" type="ORF">ISN74_08265</name>
</gene>
<evidence type="ECO:0000313" key="2">
    <source>
        <dbReference type="Proteomes" id="UP000663181"/>
    </source>
</evidence>
<dbReference type="Proteomes" id="UP000663181">
    <property type="component" value="Chromosome"/>
</dbReference>
<reference evidence="1 2" key="1">
    <citation type="submission" date="2020-10" db="EMBL/GenBank/DDBJ databases">
        <title>Phylogeny of dyella-like bacteria.</title>
        <authorList>
            <person name="Fu J."/>
        </authorList>
    </citation>
    <scope>NUCLEOTIDE SEQUENCE [LARGE SCALE GENOMIC DNA]</scope>
    <source>
        <strain evidence="1 2">DHOB09</strain>
    </source>
</reference>
<sequence>MIPQKRKAHSTSRPTTLKNAIQAAKQHSACRISDYMHFIPALCATIEHLTGVELRDAMHVYWSAIVHAKSAKEQVRHVCTAIAAHAVCMRGVHTDWHYTLPLMLKQHARYAGIGTRYCTDDMRAFCKAAIAHTWPETAA</sequence>
<evidence type="ECO:0000313" key="1">
    <source>
        <dbReference type="EMBL" id="QRN55306.1"/>
    </source>
</evidence>
<proteinExistence type="predicted"/>